<dbReference type="RefSeq" id="WP_261625924.1">
    <property type="nucleotide sequence ID" value="NZ_CAMAPC010000003.1"/>
</dbReference>
<protein>
    <submittedName>
        <fullName evidence="1">Uncharacterized protein</fullName>
    </submittedName>
</protein>
<proteinExistence type="predicted"/>
<sequence length="160" mass="18726">MSMTADYKLPKQRMLFAHNMKSKNTSFLSRIKLRLFGKKTTVQLEQDIHTQDAAEFGLTDVVKYRRNDKSVYVKHVFSEHLSRAVKPKITSEDINFFRALDKVEMRCYVLVYVKNPQTKNYDKAFFLDDYEAIQGIELAEANRRLSNLPQAAKTIRNELL</sequence>
<dbReference type="AlphaFoldDB" id="A0A9W4QTU9"/>
<name>A0A9W4QTU9_9GAMM</name>
<organism evidence="1 2">
    <name type="scientific">Pseudoalteromonas holothuriae</name>
    <dbReference type="NCBI Taxonomy" id="2963714"/>
    <lineage>
        <taxon>Bacteria</taxon>
        <taxon>Pseudomonadati</taxon>
        <taxon>Pseudomonadota</taxon>
        <taxon>Gammaproteobacteria</taxon>
        <taxon>Alteromonadales</taxon>
        <taxon>Pseudoalteromonadaceae</taxon>
        <taxon>Pseudoalteromonas</taxon>
    </lineage>
</organism>
<evidence type="ECO:0000313" key="2">
    <source>
        <dbReference type="Proteomes" id="UP001152467"/>
    </source>
</evidence>
<comment type="caution">
    <text evidence="1">The sequence shown here is derived from an EMBL/GenBank/DDBJ whole genome shotgun (WGS) entry which is preliminary data.</text>
</comment>
<reference evidence="1" key="1">
    <citation type="submission" date="2022-07" db="EMBL/GenBank/DDBJ databases">
        <authorList>
            <person name="Criscuolo A."/>
        </authorList>
    </citation>
    <scope>NUCLEOTIDE SEQUENCE</scope>
    <source>
        <strain evidence="1">CIP111854</strain>
    </source>
</reference>
<dbReference type="EMBL" id="CAMAPC010000003">
    <property type="protein sequence ID" value="CAH9052850.1"/>
    <property type="molecule type" value="Genomic_DNA"/>
</dbReference>
<gene>
    <name evidence="1" type="ORF">PSECIP111854_01054</name>
</gene>
<keyword evidence="2" id="KW-1185">Reference proteome</keyword>
<dbReference type="Proteomes" id="UP001152467">
    <property type="component" value="Unassembled WGS sequence"/>
</dbReference>
<accession>A0A9W4QTU9</accession>
<evidence type="ECO:0000313" key="1">
    <source>
        <dbReference type="EMBL" id="CAH9052850.1"/>
    </source>
</evidence>